<comment type="caution">
    <text evidence="1">The sequence shown here is derived from an EMBL/GenBank/DDBJ whole genome shotgun (WGS) entry which is preliminary data.</text>
</comment>
<evidence type="ECO:0000313" key="1">
    <source>
        <dbReference type="EMBL" id="MEN7537873.1"/>
    </source>
</evidence>
<sequence length="75" mass="8526">PNSKADSDRFPDFHRGSRLSVKNGDLRKAPVKTASAASVEPFRRRLGFGQHAFRIITSFLRKTLTGKENFFDFLL</sequence>
<protein>
    <submittedName>
        <fullName evidence="1">Uncharacterized protein</fullName>
    </submittedName>
</protein>
<evidence type="ECO:0000313" key="2">
    <source>
        <dbReference type="Proteomes" id="UP001484535"/>
    </source>
</evidence>
<dbReference type="EMBL" id="JBDLBR010000003">
    <property type="protein sequence ID" value="MEN7537873.1"/>
    <property type="molecule type" value="Genomic_DNA"/>
</dbReference>
<organism evidence="1 2">
    <name type="scientific">Aurantiacibacter flavus</name>
    <dbReference type="NCBI Taxonomy" id="3145232"/>
    <lineage>
        <taxon>Bacteria</taxon>
        <taxon>Pseudomonadati</taxon>
        <taxon>Pseudomonadota</taxon>
        <taxon>Alphaproteobacteria</taxon>
        <taxon>Sphingomonadales</taxon>
        <taxon>Erythrobacteraceae</taxon>
        <taxon>Aurantiacibacter</taxon>
    </lineage>
</organism>
<name>A0ABV0CYC4_9SPHN</name>
<dbReference type="RefSeq" id="WP_346785315.1">
    <property type="nucleotide sequence ID" value="NZ_JBDLBR010000003.1"/>
</dbReference>
<keyword evidence="2" id="KW-1185">Reference proteome</keyword>
<accession>A0ABV0CYC4</accession>
<reference evidence="1 2" key="1">
    <citation type="submission" date="2024-05" db="EMBL/GenBank/DDBJ databases">
        <authorList>
            <person name="Park S."/>
        </authorList>
    </citation>
    <scope>NUCLEOTIDE SEQUENCE [LARGE SCALE GENOMIC DNA]</scope>
    <source>
        <strain evidence="1 2">DGU5</strain>
    </source>
</reference>
<dbReference type="Proteomes" id="UP001484535">
    <property type="component" value="Unassembled WGS sequence"/>
</dbReference>
<gene>
    <name evidence="1" type="ORF">ABDJ38_11880</name>
</gene>
<proteinExistence type="predicted"/>
<feature type="non-terminal residue" evidence="1">
    <location>
        <position position="1"/>
    </location>
</feature>